<sequence length="178" mass="18917">MRFSLPATLFSALASVGVAVAVPTTQPVYCEPTSAAVPLLRLYNPTVLDHFYTTNVTEANNAVAAPQGYTREGTAGLVFPSPGTGTVPLYRLYNATIFDHFYTISASGVDFAVQVAGYTLEGVAGYVYPAQECGAVPLYRLYSAQQTDHFYTTSAADRDSAISGGYSDEGVDGYIIPN</sequence>
<keyword evidence="4" id="KW-1185">Reference proteome</keyword>
<dbReference type="InterPro" id="IPR043708">
    <property type="entry name" value="DUF5648"/>
</dbReference>
<dbReference type="OrthoDB" id="9971254at2759"/>
<evidence type="ECO:0000259" key="2">
    <source>
        <dbReference type="Pfam" id="PF18885"/>
    </source>
</evidence>
<dbReference type="Pfam" id="PF18885">
    <property type="entry name" value="DUF5648"/>
    <property type="match status" value="1"/>
</dbReference>
<evidence type="ECO:0000313" key="3">
    <source>
        <dbReference type="EMBL" id="KAF9441390.1"/>
    </source>
</evidence>
<keyword evidence="1" id="KW-0732">Signal</keyword>
<gene>
    <name evidence="3" type="ORF">P691DRAFT_779818</name>
</gene>
<dbReference type="AlphaFoldDB" id="A0A9P5WZV0"/>
<feature type="chain" id="PRO_5040488244" description="DUF5648 domain-containing protein" evidence="1">
    <location>
        <begin position="22"/>
        <end position="178"/>
    </location>
</feature>
<protein>
    <recommendedName>
        <fullName evidence="2">DUF5648 domain-containing protein</fullName>
    </recommendedName>
</protein>
<dbReference type="Proteomes" id="UP000807342">
    <property type="component" value="Unassembled WGS sequence"/>
</dbReference>
<proteinExistence type="predicted"/>
<feature type="signal peptide" evidence="1">
    <location>
        <begin position="1"/>
        <end position="21"/>
    </location>
</feature>
<name>A0A9P5WZV0_9AGAR</name>
<accession>A0A9P5WZV0</accession>
<reference evidence="3" key="1">
    <citation type="submission" date="2020-11" db="EMBL/GenBank/DDBJ databases">
        <authorList>
            <consortium name="DOE Joint Genome Institute"/>
            <person name="Ahrendt S."/>
            <person name="Riley R."/>
            <person name="Andreopoulos W."/>
            <person name="Labutti K."/>
            <person name="Pangilinan J."/>
            <person name="Ruiz-Duenas F.J."/>
            <person name="Barrasa J.M."/>
            <person name="Sanchez-Garcia M."/>
            <person name="Camarero S."/>
            <person name="Miyauchi S."/>
            <person name="Serrano A."/>
            <person name="Linde D."/>
            <person name="Babiker R."/>
            <person name="Drula E."/>
            <person name="Ayuso-Fernandez I."/>
            <person name="Pacheco R."/>
            <person name="Padilla G."/>
            <person name="Ferreira P."/>
            <person name="Barriuso J."/>
            <person name="Kellner H."/>
            <person name="Castanera R."/>
            <person name="Alfaro M."/>
            <person name="Ramirez L."/>
            <person name="Pisabarro A.G."/>
            <person name="Kuo A."/>
            <person name="Tritt A."/>
            <person name="Lipzen A."/>
            <person name="He G."/>
            <person name="Yan M."/>
            <person name="Ng V."/>
            <person name="Cullen D."/>
            <person name="Martin F."/>
            <person name="Rosso M.-N."/>
            <person name="Henrissat B."/>
            <person name="Hibbett D."/>
            <person name="Martinez A.T."/>
            <person name="Grigoriev I.V."/>
        </authorList>
    </citation>
    <scope>NUCLEOTIDE SEQUENCE</scope>
    <source>
        <strain evidence="3">MF-IS2</strain>
    </source>
</reference>
<evidence type="ECO:0000313" key="4">
    <source>
        <dbReference type="Proteomes" id="UP000807342"/>
    </source>
</evidence>
<dbReference type="EMBL" id="MU151926">
    <property type="protein sequence ID" value="KAF9441390.1"/>
    <property type="molecule type" value="Genomic_DNA"/>
</dbReference>
<comment type="caution">
    <text evidence="3">The sequence shown here is derived from an EMBL/GenBank/DDBJ whole genome shotgun (WGS) entry which is preliminary data.</text>
</comment>
<evidence type="ECO:0000256" key="1">
    <source>
        <dbReference type="SAM" id="SignalP"/>
    </source>
</evidence>
<feature type="domain" description="DUF5648" evidence="2">
    <location>
        <begin position="38"/>
        <end position="175"/>
    </location>
</feature>
<organism evidence="3 4">
    <name type="scientific">Macrolepiota fuliginosa MF-IS2</name>
    <dbReference type="NCBI Taxonomy" id="1400762"/>
    <lineage>
        <taxon>Eukaryota</taxon>
        <taxon>Fungi</taxon>
        <taxon>Dikarya</taxon>
        <taxon>Basidiomycota</taxon>
        <taxon>Agaricomycotina</taxon>
        <taxon>Agaricomycetes</taxon>
        <taxon>Agaricomycetidae</taxon>
        <taxon>Agaricales</taxon>
        <taxon>Agaricineae</taxon>
        <taxon>Agaricaceae</taxon>
        <taxon>Macrolepiota</taxon>
    </lineage>
</organism>